<dbReference type="RefSeq" id="WP_316774232.1">
    <property type="nucleotide sequence ID" value="NZ_JASMWN010000003.1"/>
</dbReference>
<name>A0ABU3VB48_9RHOB</name>
<dbReference type="InterPro" id="IPR001940">
    <property type="entry name" value="Peptidase_S1C"/>
</dbReference>
<evidence type="ECO:0000313" key="2">
    <source>
        <dbReference type="EMBL" id="MDU9003384.1"/>
    </source>
</evidence>
<proteinExistence type="predicted"/>
<dbReference type="Pfam" id="PF13365">
    <property type="entry name" value="Trypsin_2"/>
    <property type="match status" value="1"/>
</dbReference>
<dbReference type="InterPro" id="IPR009003">
    <property type="entry name" value="Peptidase_S1_PA"/>
</dbReference>
<keyword evidence="1" id="KW-1133">Transmembrane helix</keyword>
<dbReference type="GO" id="GO:0006508">
    <property type="term" value="P:proteolysis"/>
    <property type="evidence" value="ECO:0007669"/>
    <property type="project" value="UniProtKB-KW"/>
</dbReference>
<evidence type="ECO:0000313" key="3">
    <source>
        <dbReference type="Proteomes" id="UP001255416"/>
    </source>
</evidence>
<keyword evidence="2" id="KW-0378">Hydrolase</keyword>
<accession>A0ABU3VB48</accession>
<sequence>MADHFLSKTRVAPEDFVEAGGTPVLERYDALRALLSERAGPEVAALFAEPLISHGNDAAPPTVAWYADTTGEPRALSSLSPAERDRAEAYLSDHLRPLRALADQPESADLALGALSTYGRDDVVMVGDRPMIVNWGLMPDCRGANVSTRPEHFAANLGRYLTLPTTGARVPEAAPVAAPAVAPAAAAAPVVADGPVQRRITRLAWVPLLILLLLAGGFLAWLLMPGSRLFHTDAPPVITEEATLRAARELNDSLRERRTSLASALEGAMCRADGMLVLPDGLTPEGLSPPALGVKPESRASIAPNALLPSSPARVVLPDAADPDAETDLLAVIEARTVLVLAGSGNGRGATGSGFVVGPDLIMTNQHVIAPALADGGQIIVTGGNLEAPQIATVVKSQGPLMQTGGDFALLQIADTGVSAFQVHVPQESLKLSNVVAAGYPGDVMASDINFAALKAGDVDAVPGLTVTEGIVNTEQQIGPETHVLMHSAALSSGNSGGPLVDMCGRLVGVNTFVRAGRLQNRGFALTTADMMAFLQGTNATPAIDSAACAPVVQRAAAGARKAEAE</sequence>
<dbReference type="Gene3D" id="2.40.10.10">
    <property type="entry name" value="Trypsin-like serine proteases"/>
    <property type="match status" value="2"/>
</dbReference>
<dbReference type="InterPro" id="IPR043504">
    <property type="entry name" value="Peptidase_S1_PA_chymotrypsin"/>
</dbReference>
<keyword evidence="3" id="KW-1185">Reference proteome</keyword>
<keyword evidence="1" id="KW-0812">Transmembrane</keyword>
<dbReference type="PANTHER" id="PTHR43019:SF23">
    <property type="entry name" value="PROTEASE DO-LIKE 5, CHLOROPLASTIC"/>
    <property type="match status" value="1"/>
</dbReference>
<dbReference type="SUPFAM" id="SSF50494">
    <property type="entry name" value="Trypsin-like serine proteases"/>
    <property type="match status" value="1"/>
</dbReference>
<comment type="caution">
    <text evidence="2">The sequence shown here is derived from an EMBL/GenBank/DDBJ whole genome shotgun (WGS) entry which is preliminary data.</text>
</comment>
<evidence type="ECO:0000256" key="1">
    <source>
        <dbReference type="SAM" id="Phobius"/>
    </source>
</evidence>
<dbReference type="GO" id="GO:0008233">
    <property type="term" value="F:peptidase activity"/>
    <property type="evidence" value="ECO:0007669"/>
    <property type="project" value="UniProtKB-KW"/>
</dbReference>
<feature type="transmembrane region" description="Helical" evidence="1">
    <location>
        <begin position="203"/>
        <end position="224"/>
    </location>
</feature>
<keyword evidence="2" id="KW-0645">Protease</keyword>
<dbReference type="Proteomes" id="UP001255416">
    <property type="component" value="Unassembled WGS sequence"/>
</dbReference>
<organism evidence="2 3">
    <name type="scientific">Sedimentitalea todarodis</name>
    <dbReference type="NCBI Taxonomy" id="1631240"/>
    <lineage>
        <taxon>Bacteria</taxon>
        <taxon>Pseudomonadati</taxon>
        <taxon>Pseudomonadota</taxon>
        <taxon>Alphaproteobacteria</taxon>
        <taxon>Rhodobacterales</taxon>
        <taxon>Paracoccaceae</taxon>
        <taxon>Sedimentitalea</taxon>
    </lineage>
</organism>
<gene>
    <name evidence="2" type="ORF">QO231_05885</name>
</gene>
<protein>
    <submittedName>
        <fullName evidence="2">Serine protease</fullName>
    </submittedName>
</protein>
<reference evidence="3" key="1">
    <citation type="submission" date="2023-05" db="EMBL/GenBank/DDBJ databases">
        <title>Sedimentitalea sp. nov. JM2-8.</title>
        <authorList>
            <person name="Huang J."/>
        </authorList>
    </citation>
    <scope>NUCLEOTIDE SEQUENCE [LARGE SCALE GENOMIC DNA]</scope>
    <source>
        <strain evidence="3">KHS03</strain>
    </source>
</reference>
<dbReference type="PRINTS" id="PR00834">
    <property type="entry name" value="PROTEASES2C"/>
</dbReference>
<dbReference type="EMBL" id="JASMWN010000003">
    <property type="protein sequence ID" value="MDU9003384.1"/>
    <property type="molecule type" value="Genomic_DNA"/>
</dbReference>
<keyword evidence="1" id="KW-0472">Membrane</keyword>
<dbReference type="PANTHER" id="PTHR43019">
    <property type="entry name" value="SERINE ENDOPROTEASE DEGS"/>
    <property type="match status" value="1"/>
</dbReference>